<dbReference type="Gene3D" id="3.80.10.10">
    <property type="entry name" value="Ribonuclease Inhibitor"/>
    <property type="match status" value="3"/>
</dbReference>
<feature type="compositionally biased region" description="Basic and acidic residues" evidence="3">
    <location>
        <begin position="129"/>
        <end position="145"/>
    </location>
</feature>
<dbReference type="InterPro" id="IPR032675">
    <property type="entry name" value="LRR_dom_sf"/>
</dbReference>
<keyword evidence="1" id="KW-0106">Calcium</keyword>
<feature type="coiled-coil region" evidence="2">
    <location>
        <begin position="22"/>
        <end position="49"/>
    </location>
</feature>
<sequence>MAVSGVTLNNGKEAWPGMHSIYQIKRDEKQHEEDRIRDTEKNKAEQARLRKIEELKIKTEQCYIATANRQQIEEMESSVQRNMQGPALKKAISYRITSMPNPDEALGTIYKVKTTFNKRVARMKSRRTKTPDSERSHHGSERERSSSSVTDLVGDDLERDYDFDADDDLRPQSEYAKYTNPCQIIYHGTCKALNIIPAKFFIRHLGLGTQEISMKHHSLGPNGAKACATALVNNTTVNKLDLGCDDLGPEGAFYIGEMLRDNVYITDLNLADNQLATPGLKTIAEVMSKNTSVKKLNLSGNDFVEEDGELVAEMMEENNSIKELVLSHNEFRELGGQTIAPALAQNGAIELLDLSWNHLRNKGAVAIGDSLKSNTCLKTLNVAWNGFYLKGCRALAKSLPENNQLIELNLICNRINQECLIELLRGLKNNETLKVLKIAQNPLSTLGVTAMLQIMQQMPNIGLSEIDISDQCVTKEFIDLLAEVRKDRTLTVKYGREYRKEEIPKVSVDDFISSDPVMVLMEFCRLRGLRLVDMFTSLDKDHSWTLTRKELKDGLLAANIPLTSRAMDKLITKLDVDGDGEVDFGELIAGQKEHIKKMHRLRKLYANKEPEDNIIMQMSEKLQALMRGDGKALKELTPVEKLMSSINKDKSPFKSPGRPTSAMSRDSLTPSPSPSRISSATSRAKSISRASSAKSTR</sequence>
<organism evidence="4 5">
    <name type="scientific">Owenia fusiformis</name>
    <name type="common">Polychaete worm</name>
    <dbReference type="NCBI Taxonomy" id="6347"/>
    <lineage>
        <taxon>Eukaryota</taxon>
        <taxon>Metazoa</taxon>
        <taxon>Spiralia</taxon>
        <taxon>Lophotrochozoa</taxon>
        <taxon>Annelida</taxon>
        <taxon>Polychaeta</taxon>
        <taxon>Sedentaria</taxon>
        <taxon>Canalipalpata</taxon>
        <taxon>Sabellida</taxon>
        <taxon>Oweniida</taxon>
        <taxon>Oweniidae</taxon>
        <taxon>Owenia</taxon>
    </lineage>
</organism>
<dbReference type="Pfam" id="PF13516">
    <property type="entry name" value="LRR_6"/>
    <property type="match status" value="4"/>
</dbReference>
<dbReference type="InterPro" id="IPR001611">
    <property type="entry name" value="Leu-rich_rpt"/>
</dbReference>
<evidence type="ECO:0000313" key="5">
    <source>
        <dbReference type="Proteomes" id="UP000749559"/>
    </source>
</evidence>
<dbReference type="SUPFAM" id="SSF52047">
    <property type="entry name" value="RNI-like"/>
    <property type="match status" value="1"/>
</dbReference>
<feature type="compositionally biased region" description="Low complexity" evidence="3">
    <location>
        <begin position="667"/>
        <end position="697"/>
    </location>
</feature>
<dbReference type="Proteomes" id="UP000749559">
    <property type="component" value="Unassembled WGS sequence"/>
</dbReference>
<protein>
    <submittedName>
        <fullName evidence="4">Uncharacterized protein</fullName>
    </submittedName>
</protein>
<keyword evidence="2" id="KW-0175">Coiled coil</keyword>
<proteinExistence type="predicted"/>
<dbReference type="PROSITE" id="PS50222">
    <property type="entry name" value="EF_HAND_2"/>
    <property type="match status" value="2"/>
</dbReference>
<dbReference type="InterPro" id="IPR018247">
    <property type="entry name" value="EF_Hand_1_Ca_BS"/>
</dbReference>
<reference evidence="4" key="1">
    <citation type="submission" date="2022-03" db="EMBL/GenBank/DDBJ databases">
        <authorList>
            <person name="Martin C."/>
        </authorList>
    </citation>
    <scope>NUCLEOTIDE SEQUENCE</scope>
</reference>
<dbReference type="SUPFAM" id="SSF47473">
    <property type="entry name" value="EF-hand"/>
    <property type="match status" value="1"/>
</dbReference>
<gene>
    <name evidence="4" type="ORF">OFUS_LOCUS4827</name>
</gene>
<feature type="region of interest" description="Disordered" evidence="3">
    <location>
        <begin position="643"/>
        <end position="697"/>
    </location>
</feature>
<dbReference type="AlphaFoldDB" id="A0A8J1XMN5"/>
<dbReference type="InterPro" id="IPR052394">
    <property type="entry name" value="LRR-containing"/>
</dbReference>
<dbReference type="EMBL" id="CAIIXF020000002">
    <property type="protein sequence ID" value="CAH1777834.1"/>
    <property type="molecule type" value="Genomic_DNA"/>
</dbReference>
<dbReference type="Pfam" id="PF13499">
    <property type="entry name" value="EF-hand_7"/>
    <property type="match status" value="1"/>
</dbReference>
<evidence type="ECO:0000256" key="1">
    <source>
        <dbReference type="ARBA" id="ARBA00022837"/>
    </source>
</evidence>
<dbReference type="InterPro" id="IPR002048">
    <property type="entry name" value="EF_hand_dom"/>
</dbReference>
<feature type="region of interest" description="Disordered" evidence="3">
    <location>
        <begin position="120"/>
        <end position="151"/>
    </location>
</feature>
<accession>A0A8J1XMN5</accession>
<dbReference type="PROSITE" id="PS00018">
    <property type="entry name" value="EF_HAND_1"/>
    <property type="match status" value="1"/>
</dbReference>
<evidence type="ECO:0000256" key="3">
    <source>
        <dbReference type="SAM" id="MobiDB-lite"/>
    </source>
</evidence>
<evidence type="ECO:0000256" key="2">
    <source>
        <dbReference type="SAM" id="Coils"/>
    </source>
</evidence>
<evidence type="ECO:0000313" key="4">
    <source>
        <dbReference type="EMBL" id="CAH1777834.1"/>
    </source>
</evidence>
<dbReference type="PANTHER" id="PTHR24114">
    <property type="entry name" value="LEUCINE RICH REPEAT FAMILY PROTEIN"/>
    <property type="match status" value="1"/>
</dbReference>
<dbReference type="CDD" id="cd00051">
    <property type="entry name" value="EFh"/>
    <property type="match status" value="1"/>
</dbReference>
<dbReference type="PANTHER" id="PTHR24114:SF50">
    <property type="entry name" value="RNI-LIKE PROTEIN"/>
    <property type="match status" value="1"/>
</dbReference>
<keyword evidence="5" id="KW-1185">Reference proteome</keyword>
<comment type="caution">
    <text evidence="4">The sequence shown here is derived from an EMBL/GenBank/DDBJ whole genome shotgun (WGS) entry which is preliminary data.</text>
</comment>
<dbReference type="GO" id="GO:0005509">
    <property type="term" value="F:calcium ion binding"/>
    <property type="evidence" value="ECO:0007669"/>
    <property type="project" value="InterPro"/>
</dbReference>
<dbReference type="SMART" id="SM00054">
    <property type="entry name" value="EFh"/>
    <property type="match status" value="2"/>
</dbReference>
<dbReference type="Gene3D" id="1.10.238.10">
    <property type="entry name" value="EF-hand"/>
    <property type="match status" value="1"/>
</dbReference>
<dbReference type="SMART" id="SM00368">
    <property type="entry name" value="LRR_RI"/>
    <property type="match status" value="8"/>
</dbReference>
<name>A0A8J1XMN5_OWEFU</name>
<dbReference type="OrthoDB" id="120976at2759"/>
<dbReference type="InterPro" id="IPR011992">
    <property type="entry name" value="EF-hand-dom_pair"/>
</dbReference>